<reference evidence="2" key="1">
    <citation type="journal article" date="2005" name="Infect. Immun.">
        <title>The type III secretion system and cytotoxic enterotoxin alter the virulence of Aeromonas hydrophila.</title>
        <authorList>
            <person name="Sha J."/>
            <person name="Pillai L."/>
            <person name="Fadl A.A."/>
            <person name="Galindo C.L."/>
            <person name="Erova T.E."/>
            <person name="Chopra A.K."/>
        </authorList>
    </citation>
    <scope>NUCLEOTIDE SEQUENCE</scope>
    <source>
        <strain evidence="2">SSU</strain>
    </source>
</reference>
<dbReference type="AlphaFoldDB" id="Q49L25"/>
<accession>Q49L25</accession>
<sequence>MKIQEQQVMALSQGAARSQDGNFAGREMHMVSIGSDPQPLAVQLRASIHLDQTQEVALQRLQQGEHLPLSERRIRVV</sequence>
<feature type="domain" description="Type III secretion system ExsE" evidence="1">
    <location>
        <begin position="38"/>
        <end position="74"/>
    </location>
</feature>
<name>Q49L25_AERHY</name>
<dbReference type="Pfam" id="PF18286">
    <property type="entry name" value="T3SS_ExsE"/>
    <property type="match status" value="1"/>
</dbReference>
<dbReference type="InterPro" id="IPR040866">
    <property type="entry name" value="T3SS_ExsE"/>
</dbReference>
<evidence type="ECO:0000313" key="2">
    <source>
        <dbReference type="EMBL" id="AAZ52798.1"/>
    </source>
</evidence>
<proteinExistence type="predicted"/>
<gene>
    <name evidence="2" type="primary">axsE</name>
</gene>
<dbReference type="NCBIfam" id="NF033906">
    <property type="entry name" value="ExsE_fam"/>
    <property type="match status" value="1"/>
</dbReference>
<dbReference type="EMBL" id="AY763611">
    <property type="protein sequence ID" value="AAZ52798.1"/>
    <property type="molecule type" value="Genomic_DNA"/>
</dbReference>
<organism evidence="2">
    <name type="scientific">Aeromonas hydrophila</name>
    <dbReference type="NCBI Taxonomy" id="644"/>
    <lineage>
        <taxon>Bacteria</taxon>
        <taxon>Pseudomonadati</taxon>
        <taxon>Pseudomonadota</taxon>
        <taxon>Gammaproteobacteria</taxon>
        <taxon>Aeromonadales</taxon>
        <taxon>Aeromonadaceae</taxon>
        <taxon>Aeromonas</taxon>
    </lineage>
</organism>
<protein>
    <submittedName>
        <fullName evidence="2">AxsE</fullName>
    </submittedName>
</protein>
<evidence type="ECO:0000259" key="1">
    <source>
        <dbReference type="Pfam" id="PF18286"/>
    </source>
</evidence>